<evidence type="ECO:0000256" key="3">
    <source>
        <dbReference type="ARBA" id="ARBA00022679"/>
    </source>
</evidence>
<proteinExistence type="evidence at transcript level"/>
<dbReference type="Pfam" id="PF06990">
    <property type="entry name" value="Gal-3-0_sulfotr"/>
    <property type="match status" value="1"/>
</dbReference>
<keyword evidence="4" id="KW-0812">Transmembrane</keyword>
<dbReference type="EMBL" id="LR785341">
    <property type="protein sequence ID" value="CAB3248117.1"/>
    <property type="molecule type" value="mRNA"/>
</dbReference>
<evidence type="ECO:0000256" key="8">
    <source>
        <dbReference type="ARBA" id="ARBA00023136"/>
    </source>
</evidence>
<keyword evidence="6" id="KW-1133">Transmembrane helix</keyword>
<evidence type="ECO:0000256" key="7">
    <source>
        <dbReference type="ARBA" id="ARBA00023034"/>
    </source>
</evidence>
<evidence type="ECO:0000256" key="4">
    <source>
        <dbReference type="ARBA" id="ARBA00022692"/>
    </source>
</evidence>
<keyword evidence="9" id="KW-0325">Glycoprotein</keyword>
<dbReference type="GO" id="GO:0009247">
    <property type="term" value="P:glycolipid biosynthetic process"/>
    <property type="evidence" value="ECO:0007669"/>
    <property type="project" value="InterPro"/>
</dbReference>
<dbReference type="GO" id="GO:0000139">
    <property type="term" value="C:Golgi membrane"/>
    <property type="evidence" value="ECO:0007669"/>
    <property type="project" value="UniProtKB-SubCell"/>
</dbReference>
<dbReference type="PANTHER" id="PTHR14647">
    <property type="entry name" value="GALACTOSE-3-O-SULFOTRANSFERASE"/>
    <property type="match status" value="1"/>
</dbReference>
<sequence length="507" mass="59270">MLKMSSNAEISRKTANTMDRMTFFRFGFVLSLCSTIAFVCSWQVVYFKPTVVMQQYYLNSGTVKRNISNITELEATRETLAENVDEEIEENFELRKCDKPVSTFVFLRTHKTGSTTLRAFLHGYVDRYKFSKYMAWHHPWPYSAGYPGLFKCKYMVPKGSLINTQHTRFNPEEMKKCFNNDTRYFTILRRPWENFLSTYFYFRDKQSFLVGCDGMPKVYIKQGRTMSTGQFLAEAATLLKPEIPFYFRFRNFQSHNLGIDAMLTDEDEIKRQIEDIDKNMHLVMLLEYLDESLILMKELLCFDWDVLSKYEHKNSRKYTPTMMKDDEERKNFEHLYNIDLMLYDHFNKTFWKRVDAYGREKMAENLKILRSKRKARKKRSIWPAKLLKVGVTMKHELELELQEYMNNHSGKCYYPRRNPMPAGSIPVETVVTNPKPGLNPVKTAVTNPKPGLITLNTAVIKSIPGVQPSTNVVTNQKPGLNPPKTAVTNLKQNLNTINSVVTIQKPQ</sequence>
<organism evidence="10">
    <name type="scientific">Phallusia mammillata</name>
    <dbReference type="NCBI Taxonomy" id="59560"/>
    <lineage>
        <taxon>Eukaryota</taxon>
        <taxon>Metazoa</taxon>
        <taxon>Chordata</taxon>
        <taxon>Tunicata</taxon>
        <taxon>Ascidiacea</taxon>
        <taxon>Phlebobranchia</taxon>
        <taxon>Ascidiidae</taxon>
        <taxon>Phallusia</taxon>
    </lineage>
</organism>
<dbReference type="GO" id="GO:0001733">
    <property type="term" value="F:galactosylceramide sulfotransferase activity"/>
    <property type="evidence" value="ECO:0007669"/>
    <property type="project" value="InterPro"/>
</dbReference>
<gene>
    <name evidence="10" type="primary">Gal3st3-002</name>
</gene>
<comment type="subcellular location">
    <subcellularLocation>
        <location evidence="1">Golgi apparatus membrane</location>
        <topology evidence="1">Single-pass type II membrane protein</topology>
    </subcellularLocation>
</comment>
<dbReference type="InterPro" id="IPR009729">
    <property type="entry name" value="Gal-3-0_sulfotransfrase"/>
</dbReference>
<evidence type="ECO:0000313" key="10">
    <source>
        <dbReference type="EMBL" id="CAB3248117.1"/>
    </source>
</evidence>
<evidence type="ECO:0000256" key="2">
    <source>
        <dbReference type="ARBA" id="ARBA00008124"/>
    </source>
</evidence>
<keyword evidence="3 10" id="KW-0808">Transferase</keyword>
<dbReference type="Gene3D" id="3.40.50.300">
    <property type="entry name" value="P-loop containing nucleotide triphosphate hydrolases"/>
    <property type="match status" value="1"/>
</dbReference>
<reference evidence="10" key="1">
    <citation type="submission" date="2020-04" db="EMBL/GenBank/DDBJ databases">
        <authorList>
            <person name="Neveu A P."/>
        </authorList>
    </citation>
    <scope>NUCLEOTIDE SEQUENCE</scope>
    <source>
        <tissue evidence="10">Whole embryo</tissue>
    </source>
</reference>
<name>A0A6F9DE34_9ASCI</name>
<dbReference type="SUPFAM" id="SSF52540">
    <property type="entry name" value="P-loop containing nucleoside triphosphate hydrolases"/>
    <property type="match status" value="1"/>
</dbReference>
<keyword evidence="5" id="KW-0735">Signal-anchor</keyword>
<comment type="similarity">
    <text evidence="2">Belongs to the galactose-3-O-sulfotransferase family.</text>
</comment>
<accession>A0A6F9DE34</accession>
<evidence type="ECO:0000256" key="6">
    <source>
        <dbReference type="ARBA" id="ARBA00022989"/>
    </source>
</evidence>
<keyword evidence="8" id="KW-0472">Membrane</keyword>
<evidence type="ECO:0000256" key="9">
    <source>
        <dbReference type="ARBA" id="ARBA00023180"/>
    </source>
</evidence>
<dbReference type="AlphaFoldDB" id="A0A6F9DE34"/>
<dbReference type="InterPro" id="IPR027417">
    <property type="entry name" value="P-loop_NTPase"/>
</dbReference>
<evidence type="ECO:0000256" key="1">
    <source>
        <dbReference type="ARBA" id="ARBA00004323"/>
    </source>
</evidence>
<protein>
    <submittedName>
        <fullName evidence="10">Galactose-3-O-sulfotransferase 3</fullName>
    </submittedName>
</protein>
<evidence type="ECO:0000256" key="5">
    <source>
        <dbReference type="ARBA" id="ARBA00022968"/>
    </source>
</evidence>
<dbReference type="PANTHER" id="PTHR14647:SF87">
    <property type="entry name" value="PUTATIVE-RELATED"/>
    <property type="match status" value="1"/>
</dbReference>
<keyword evidence="7" id="KW-0333">Golgi apparatus</keyword>